<dbReference type="SUPFAM" id="SSF47384">
    <property type="entry name" value="Homodimeric domain of signal transducing histidine kinase"/>
    <property type="match status" value="1"/>
</dbReference>
<dbReference type="InterPro" id="IPR036890">
    <property type="entry name" value="HATPase_C_sf"/>
</dbReference>
<evidence type="ECO:0000256" key="3">
    <source>
        <dbReference type="ARBA" id="ARBA00022553"/>
    </source>
</evidence>
<keyword evidence="7" id="KW-1133">Transmembrane helix</keyword>
<reference evidence="9 10" key="1">
    <citation type="journal article" date="2021" name="Arch. Microbiol.">
        <title>Thalassobius aquimarinus sp. nov., isolated from the Sea of Japan seashore.</title>
        <authorList>
            <person name="Kurilenko V.V."/>
            <person name="Romanenko L.A."/>
            <person name="Chernysheva N.Y."/>
            <person name="Velansky P.V."/>
            <person name="Tekutyeva L.A."/>
            <person name="Isaeva M.P."/>
            <person name="Mikhailov V.V."/>
        </authorList>
    </citation>
    <scope>NUCLEOTIDE SEQUENCE [LARGE SCALE GENOMIC DNA]</scope>
    <source>
        <strain evidence="9 10">KMM 8518</strain>
    </source>
</reference>
<proteinExistence type="predicted"/>
<evidence type="ECO:0000256" key="6">
    <source>
        <dbReference type="ARBA" id="ARBA00023012"/>
    </source>
</evidence>
<evidence type="ECO:0000313" key="9">
    <source>
        <dbReference type="EMBL" id="MBR9650723.1"/>
    </source>
</evidence>
<evidence type="ECO:0000259" key="8">
    <source>
        <dbReference type="PROSITE" id="PS50109"/>
    </source>
</evidence>
<feature type="transmembrane region" description="Helical" evidence="7">
    <location>
        <begin position="102"/>
        <end position="118"/>
    </location>
</feature>
<accession>A0ABS5HP75</accession>
<dbReference type="EC" id="2.7.13.3" evidence="2"/>
<organism evidence="9 10">
    <name type="scientific">Thalassovita aquimarina</name>
    <dbReference type="NCBI Taxonomy" id="2785917"/>
    <lineage>
        <taxon>Bacteria</taxon>
        <taxon>Pseudomonadati</taxon>
        <taxon>Pseudomonadota</taxon>
        <taxon>Alphaproteobacteria</taxon>
        <taxon>Rhodobacterales</taxon>
        <taxon>Roseobacteraceae</taxon>
        <taxon>Thalassovita</taxon>
    </lineage>
</organism>
<sequence>MIRRFKCIYKGFFPAPSQFERQIRTSYVVLLILIALTTYAATANVLLQASTPTALSFAALISFAMTAFMHRARWHTAARVQMLLTANLLLFADGFFEHPSSNIPLVLLAFVGLPFIVFSWRENRVLVAAMSALPLLLWNILVFTNYGDLKYIEIDEETSRGFGYWHAALVFFFVAAEFAYFDYVTHKYSQALRKSLAAEEQASRAKSAFLASINHEIRTPLNAILGGSDLLHAHPQATPDIRRLADYIDRAGQDILSMTEKCLTYTTLISAPIEVTLRPEAPMALVRAELAPFDAVLRSKGITVETRQDCSDLVMADASLLSKVLGQLIDNAGKYLPEKGTIRLIVANGADDKLRISVEDNGPGIPAEKHEQVFQPFERLDQSLGTKSGGGIGLTIARTYVEAMGGDIGIASAPGGGTHVWVELPRAPGGKT</sequence>
<dbReference type="PRINTS" id="PR00344">
    <property type="entry name" value="BCTRLSENSOR"/>
</dbReference>
<dbReference type="InterPro" id="IPR036097">
    <property type="entry name" value="HisK_dim/P_sf"/>
</dbReference>
<dbReference type="SUPFAM" id="SSF55874">
    <property type="entry name" value="ATPase domain of HSP90 chaperone/DNA topoisomerase II/histidine kinase"/>
    <property type="match status" value="1"/>
</dbReference>
<feature type="domain" description="Histidine kinase" evidence="8">
    <location>
        <begin position="212"/>
        <end position="428"/>
    </location>
</feature>
<keyword evidence="6" id="KW-0902">Two-component regulatory system</keyword>
<feature type="transmembrane region" description="Helical" evidence="7">
    <location>
        <begin position="125"/>
        <end position="144"/>
    </location>
</feature>
<keyword evidence="4" id="KW-0808">Transferase</keyword>
<evidence type="ECO:0000256" key="2">
    <source>
        <dbReference type="ARBA" id="ARBA00012438"/>
    </source>
</evidence>
<comment type="caution">
    <text evidence="9">The sequence shown here is derived from an EMBL/GenBank/DDBJ whole genome shotgun (WGS) entry which is preliminary data.</text>
</comment>
<dbReference type="Pfam" id="PF00512">
    <property type="entry name" value="HisKA"/>
    <property type="match status" value="1"/>
</dbReference>
<keyword evidence="7" id="KW-0472">Membrane</keyword>
<dbReference type="PROSITE" id="PS50109">
    <property type="entry name" value="HIS_KIN"/>
    <property type="match status" value="1"/>
</dbReference>
<evidence type="ECO:0000256" key="5">
    <source>
        <dbReference type="ARBA" id="ARBA00022777"/>
    </source>
</evidence>
<feature type="transmembrane region" description="Helical" evidence="7">
    <location>
        <begin position="164"/>
        <end position="184"/>
    </location>
</feature>
<dbReference type="GO" id="GO:0016301">
    <property type="term" value="F:kinase activity"/>
    <property type="evidence" value="ECO:0007669"/>
    <property type="project" value="UniProtKB-KW"/>
</dbReference>
<feature type="transmembrane region" description="Helical" evidence="7">
    <location>
        <begin position="27"/>
        <end position="47"/>
    </location>
</feature>
<dbReference type="InterPro" id="IPR050736">
    <property type="entry name" value="Sensor_HK_Regulatory"/>
</dbReference>
<dbReference type="Gene3D" id="3.30.565.10">
    <property type="entry name" value="Histidine kinase-like ATPase, C-terminal domain"/>
    <property type="match status" value="1"/>
</dbReference>
<keyword evidence="5 9" id="KW-0418">Kinase</keyword>
<keyword evidence="7" id="KW-0812">Transmembrane</keyword>
<keyword evidence="3" id="KW-0597">Phosphoprotein</keyword>
<dbReference type="InterPro" id="IPR003661">
    <property type="entry name" value="HisK_dim/P_dom"/>
</dbReference>
<dbReference type="PANTHER" id="PTHR43711">
    <property type="entry name" value="TWO-COMPONENT HISTIDINE KINASE"/>
    <property type="match status" value="1"/>
</dbReference>
<dbReference type="CDD" id="cd00082">
    <property type="entry name" value="HisKA"/>
    <property type="match status" value="1"/>
</dbReference>
<dbReference type="Gene3D" id="1.10.287.130">
    <property type="match status" value="1"/>
</dbReference>
<keyword evidence="10" id="KW-1185">Reference proteome</keyword>
<evidence type="ECO:0000256" key="1">
    <source>
        <dbReference type="ARBA" id="ARBA00000085"/>
    </source>
</evidence>
<dbReference type="SMART" id="SM00388">
    <property type="entry name" value="HisKA"/>
    <property type="match status" value="1"/>
</dbReference>
<dbReference type="SMART" id="SM00387">
    <property type="entry name" value="HATPase_c"/>
    <property type="match status" value="1"/>
</dbReference>
<name>A0ABS5HP75_9RHOB</name>
<dbReference type="EMBL" id="JADMKU010000004">
    <property type="protein sequence ID" value="MBR9650723.1"/>
    <property type="molecule type" value="Genomic_DNA"/>
</dbReference>
<comment type="catalytic activity">
    <reaction evidence="1">
        <text>ATP + protein L-histidine = ADP + protein N-phospho-L-histidine.</text>
        <dbReference type="EC" id="2.7.13.3"/>
    </reaction>
</comment>
<evidence type="ECO:0000256" key="4">
    <source>
        <dbReference type="ARBA" id="ARBA00022679"/>
    </source>
</evidence>
<dbReference type="CDD" id="cd00075">
    <property type="entry name" value="HATPase"/>
    <property type="match status" value="1"/>
</dbReference>
<dbReference type="RefSeq" id="WP_212700238.1">
    <property type="nucleotide sequence ID" value="NZ_JADMKU010000004.1"/>
</dbReference>
<dbReference type="PANTHER" id="PTHR43711:SF26">
    <property type="entry name" value="SENSOR HISTIDINE KINASE RCSC"/>
    <property type="match status" value="1"/>
</dbReference>
<dbReference type="InterPro" id="IPR005467">
    <property type="entry name" value="His_kinase_dom"/>
</dbReference>
<dbReference type="Proteomes" id="UP001195941">
    <property type="component" value="Unassembled WGS sequence"/>
</dbReference>
<evidence type="ECO:0000256" key="7">
    <source>
        <dbReference type="SAM" id="Phobius"/>
    </source>
</evidence>
<gene>
    <name evidence="9" type="ORF">IT775_06270</name>
</gene>
<dbReference type="InterPro" id="IPR003594">
    <property type="entry name" value="HATPase_dom"/>
</dbReference>
<protein>
    <recommendedName>
        <fullName evidence="2">histidine kinase</fullName>
        <ecNumber evidence="2">2.7.13.3</ecNumber>
    </recommendedName>
</protein>
<dbReference type="InterPro" id="IPR004358">
    <property type="entry name" value="Sig_transdc_His_kin-like_C"/>
</dbReference>
<dbReference type="Pfam" id="PF02518">
    <property type="entry name" value="HATPase_c"/>
    <property type="match status" value="1"/>
</dbReference>
<evidence type="ECO:0000313" key="10">
    <source>
        <dbReference type="Proteomes" id="UP001195941"/>
    </source>
</evidence>